<sequence>MTVEGPRHRGTPDEPISLSRRRLIVGAGTAAAIATVAARSGIRFDEAPQGTWTAADWTTDLQGADDYIIVTRAEDAMVLRFRFYNMALFLPSSGEPYLSVQNTEHDVFLVVDFPPQSVGEQTFNTTSTATDSYDPVVAGADDVAGSRSRAFLTNIETRLVFQVPDDVPTLRPALGGNSTRPGLLDWHLFHQLTTDGITEDNVETYRGPVDLETSIGAPYGIALSPTYVDGWKHSIDPKTLDGRTELWSTRLAAVVDKDDAAIPLSEYPVGAPKVNAVWSNGFDYDIPNPADLPSDTNDFQVPLSVADRQAIVRLTSDHNTAGSTPSPVEARRLMLTSAGASLELHGAWTPPAEVFPVPPGQEDDKPKGSGINVGSWIHHASIGRDTHVIVTYLGYLLPFGHPAVLIKETQRRFEANPTGVPVAYLRTRRYIVIRKHDKHYGTDSTTRHMQYDARNFPFRRVRINTHTTPNLTFQRFRTPDDTEVVGGAAFCVAGGTPYPFSLTAWDWAGDPVSFTMPLAFVTVSAAYANTGINYPGPLNGDELGNEMGAMPVIRDAYNHIPEGSPLTTPKLDGHRIAVAASNRPGDTTLRFESMNFGMISPAAVPAGTSFQKLDQPRGNPRMMSAQALIPAVQAITPGATSRVLFDADYVAYGFGAGSPDAQSVFLKVDGQPLRFAQGAEGAEGAAVAGTHPGIFTPDMSVGGISRNRGAVGGPTDLEHNDGGVDRFKNNEFVPAAFFDGAKLLGGIPLASLINGGAGRLDKTPVLKTEQTFKDVGGQPDLAQPTLKTTLDWTLDNTHAVWDLVPAPDATHPVFQPRPATTLSLHATFVTPGDGSPPTSDVLGSLRNFDLIMFGGTPFLTLDFREFSFHARNGSKPTVNCDIANVTFGSELSFLRTLQDFLTFGDNGPSIVLAPTSVTAGITLALPSIPIGVFSLSNLSFRAAVEIPFTGAPARLRFSFASRERPFHVAVMIFSGGGWVDLAVGSDGVERLEIGLEFGGQFELDLFVASAGIEVMAGVYLAIGSGESGDDSQSVELTGYLKAHGELNIGPVGASFTFSMGLTYENNSAETSPVVWGEVEVSVEVHCFFISGSVDFHFERTFAGGGDPTFSDMLSDTDYETYAGAFA</sequence>
<accession>A0A5B1LF77</accession>
<proteinExistence type="predicted"/>
<reference evidence="1 2" key="2">
    <citation type="submission" date="2019-09" db="EMBL/GenBank/DDBJ databases">
        <authorList>
            <person name="Jin C."/>
        </authorList>
    </citation>
    <scope>NUCLEOTIDE SEQUENCE [LARGE SCALE GENOMIC DNA]</scope>
    <source>
        <strain evidence="1 2">BN130099</strain>
    </source>
</reference>
<comment type="caution">
    <text evidence="1">The sequence shown here is derived from an EMBL/GenBank/DDBJ whole genome shotgun (WGS) entry which is preliminary data.</text>
</comment>
<dbReference type="Proteomes" id="UP000325003">
    <property type="component" value="Unassembled WGS sequence"/>
</dbReference>
<organism evidence="1 2">
    <name type="scientific">Nocardioides humilatus</name>
    <dbReference type="NCBI Taxonomy" id="2607660"/>
    <lineage>
        <taxon>Bacteria</taxon>
        <taxon>Bacillati</taxon>
        <taxon>Actinomycetota</taxon>
        <taxon>Actinomycetes</taxon>
        <taxon>Propionibacteriales</taxon>
        <taxon>Nocardioidaceae</taxon>
        <taxon>Nocardioides</taxon>
    </lineage>
</organism>
<dbReference type="EMBL" id="VUJV01000003">
    <property type="protein sequence ID" value="KAA1419401.1"/>
    <property type="molecule type" value="Genomic_DNA"/>
</dbReference>
<evidence type="ECO:0000313" key="1">
    <source>
        <dbReference type="EMBL" id="KAA1419401.1"/>
    </source>
</evidence>
<protein>
    <submittedName>
        <fullName evidence="1">Uncharacterized protein</fullName>
    </submittedName>
</protein>
<name>A0A5B1LF77_9ACTN</name>
<dbReference type="RefSeq" id="WP_149728735.1">
    <property type="nucleotide sequence ID" value="NZ_VUJV01000003.1"/>
</dbReference>
<evidence type="ECO:0000313" key="2">
    <source>
        <dbReference type="Proteomes" id="UP000325003"/>
    </source>
</evidence>
<gene>
    <name evidence="1" type="ORF">F0U44_13275</name>
</gene>
<keyword evidence="2" id="KW-1185">Reference proteome</keyword>
<reference evidence="1 2" key="1">
    <citation type="submission" date="2019-09" db="EMBL/GenBank/DDBJ databases">
        <title>Nocardioides panacisoli sp. nov., isolated from the soil of a ginseng field.</title>
        <authorList>
            <person name="Cho C."/>
        </authorList>
    </citation>
    <scope>NUCLEOTIDE SEQUENCE [LARGE SCALE GENOMIC DNA]</scope>
    <source>
        <strain evidence="1 2">BN130099</strain>
    </source>
</reference>
<dbReference type="AlphaFoldDB" id="A0A5B1LF77"/>